<dbReference type="RefSeq" id="WP_092563842.1">
    <property type="nucleotide sequence ID" value="NZ_FNQV01000007.1"/>
</dbReference>
<dbReference type="Pfam" id="PF01420">
    <property type="entry name" value="Methylase_S"/>
    <property type="match status" value="2"/>
</dbReference>
<feature type="domain" description="Type I restriction modification DNA specificity" evidence="5">
    <location>
        <begin position="13"/>
        <end position="193"/>
    </location>
</feature>
<evidence type="ECO:0000313" key="6">
    <source>
        <dbReference type="EMBL" id="SEA29706.1"/>
    </source>
</evidence>
<protein>
    <submittedName>
        <fullName evidence="6">Type I restriction enzyme, S subunit</fullName>
    </submittedName>
</protein>
<dbReference type="PANTHER" id="PTHR43140">
    <property type="entry name" value="TYPE-1 RESTRICTION ENZYME ECOKI SPECIFICITY PROTEIN"/>
    <property type="match status" value="1"/>
</dbReference>
<organism evidence="6 7">
    <name type="scientific">Bowdeniella nasicola</name>
    <dbReference type="NCBI Taxonomy" id="208480"/>
    <lineage>
        <taxon>Bacteria</taxon>
        <taxon>Bacillati</taxon>
        <taxon>Actinomycetota</taxon>
        <taxon>Actinomycetes</taxon>
        <taxon>Actinomycetales</taxon>
        <taxon>Actinomycetaceae</taxon>
        <taxon>Bowdeniella</taxon>
    </lineage>
</organism>
<proteinExistence type="inferred from homology"/>
<sequence length="410" mass="45905">MSRIDELIQELCPSGVEYKQLGDAGRVVRGKRFVKDDMIDEGVPCVHYGEIYTKYGISAVQSISYVSHERARTLRFAQPGDVIMASAGETIEDIGKSVAWLGNEPIAIHDACYSFSSSMDPKFVSYFFASRSFRDQIRRSISSSKISSISTQNVAKARIPMPPLEVQREIVRVLDKFTELEVALEAELEAELEARRAQYKHYRDELVGANGRRRIRLADLGTFVRGRRFTKNDVVESGIPSLHYGEIYTAYGTSATQALRNVRAELRDQLRYAQPGSVVFAGVGETVADVGKAVAWLGEEPIATHDDTFTFSSELNPKYVAYAVQTADFHQQKERHVSRAKVKRLSAMGLGAIEIPVPSLEEQESIVRSLDKFDALVGDIVIGLPAELAARRKQYEHYRDRLLTFKELAS</sequence>
<feature type="domain" description="Type I restriction modification DNA specificity" evidence="5">
    <location>
        <begin position="216"/>
        <end position="387"/>
    </location>
</feature>
<dbReference type="PANTHER" id="PTHR43140:SF1">
    <property type="entry name" value="TYPE I RESTRICTION ENZYME ECOKI SPECIFICITY SUBUNIT"/>
    <property type="match status" value="1"/>
</dbReference>
<dbReference type="InterPro" id="IPR051212">
    <property type="entry name" value="Type-I_RE_S_subunit"/>
</dbReference>
<keyword evidence="2" id="KW-0680">Restriction system</keyword>
<comment type="subunit">
    <text evidence="4">The methyltransferase is composed of M and S polypeptides.</text>
</comment>
<dbReference type="InterPro" id="IPR044946">
    <property type="entry name" value="Restrct_endonuc_typeI_TRD_sf"/>
</dbReference>
<reference evidence="7" key="1">
    <citation type="submission" date="2016-10" db="EMBL/GenBank/DDBJ databases">
        <authorList>
            <person name="Varghese N."/>
            <person name="Submissions S."/>
        </authorList>
    </citation>
    <scope>NUCLEOTIDE SEQUENCE [LARGE SCALE GENOMIC DNA]</scope>
    <source>
        <strain evidence="7">KPR-1</strain>
    </source>
</reference>
<dbReference type="EMBL" id="FNQV01000007">
    <property type="protein sequence ID" value="SEA29706.1"/>
    <property type="molecule type" value="Genomic_DNA"/>
</dbReference>
<evidence type="ECO:0000256" key="4">
    <source>
        <dbReference type="ARBA" id="ARBA00038652"/>
    </source>
</evidence>
<dbReference type="GO" id="GO:0009307">
    <property type="term" value="P:DNA restriction-modification system"/>
    <property type="evidence" value="ECO:0007669"/>
    <property type="project" value="UniProtKB-KW"/>
</dbReference>
<dbReference type="SUPFAM" id="SSF116734">
    <property type="entry name" value="DNA methylase specificity domain"/>
    <property type="match status" value="2"/>
</dbReference>
<keyword evidence="7" id="KW-1185">Reference proteome</keyword>
<evidence type="ECO:0000313" key="7">
    <source>
        <dbReference type="Proteomes" id="UP000199288"/>
    </source>
</evidence>
<gene>
    <name evidence="6" type="ORF">SAMN02910418_01291</name>
</gene>
<dbReference type="OrthoDB" id="3197085at2"/>
<evidence type="ECO:0000256" key="1">
    <source>
        <dbReference type="ARBA" id="ARBA00010923"/>
    </source>
</evidence>
<name>A0A1H4A157_9ACTO</name>
<dbReference type="Proteomes" id="UP000199288">
    <property type="component" value="Unassembled WGS sequence"/>
</dbReference>
<evidence type="ECO:0000259" key="5">
    <source>
        <dbReference type="Pfam" id="PF01420"/>
    </source>
</evidence>
<dbReference type="AlphaFoldDB" id="A0A1H4A157"/>
<evidence type="ECO:0000256" key="3">
    <source>
        <dbReference type="ARBA" id="ARBA00023125"/>
    </source>
</evidence>
<accession>A0A1H4A157</accession>
<evidence type="ECO:0000256" key="2">
    <source>
        <dbReference type="ARBA" id="ARBA00022747"/>
    </source>
</evidence>
<dbReference type="Gene3D" id="3.90.220.20">
    <property type="entry name" value="DNA methylase specificity domains"/>
    <property type="match status" value="2"/>
</dbReference>
<dbReference type="InterPro" id="IPR000055">
    <property type="entry name" value="Restrct_endonuc_typeI_TRD"/>
</dbReference>
<keyword evidence="3" id="KW-0238">DNA-binding</keyword>
<comment type="similarity">
    <text evidence="1">Belongs to the type-I restriction system S methylase family.</text>
</comment>
<dbReference type="GO" id="GO:0003677">
    <property type="term" value="F:DNA binding"/>
    <property type="evidence" value="ECO:0007669"/>
    <property type="project" value="UniProtKB-KW"/>
</dbReference>
<dbReference type="CDD" id="cd17268">
    <property type="entry name" value="RMtype1_S_Ara36733I_TRD1-CR1_like"/>
    <property type="match status" value="2"/>
</dbReference>